<dbReference type="SMART" id="SM00342">
    <property type="entry name" value="HTH_ARAC"/>
    <property type="match status" value="1"/>
</dbReference>
<dbReference type="RefSeq" id="WP_091227526.1">
    <property type="nucleotide sequence ID" value="NZ_FNBG01000004.1"/>
</dbReference>
<accession>A0A1G7HEA6</accession>
<name>A0A1G7HEA6_9BACL</name>
<gene>
    <name evidence="5" type="ORF">SAMN04488542_104128</name>
</gene>
<keyword evidence="2" id="KW-0238">DNA-binding</keyword>
<evidence type="ECO:0000256" key="2">
    <source>
        <dbReference type="ARBA" id="ARBA00023125"/>
    </source>
</evidence>
<dbReference type="Gene3D" id="1.10.10.60">
    <property type="entry name" value="Homeodomain-like"/>
    <property type="match status" value="2"/>
</dbReference>
<dbReference type="InterPro" id="IPR003313">
    <property type="entry name" value="AraC-bd"/>
</dbReference>
<dbReference type="InterPro" id="IPR037923">
    <property type="entry name" value="HTH-like"/>
</dbReference>
<dbReference type="PANTHER" id="PTHR43280">
    <property type="entry name" value="ARAC-FAMILY TRANSCRIPTIONAL REGULATOR"/>
    <property type="match status" value="1"/>
</dbReference>
<evidence type="ECO:0000259" key="4">
    <source>
        <dbReference type="PROSITE" id="PS01124"/>
    </source>
</evidence>
<dbReference type="OrthoDB" id="9807321at2"/>
<dbReference type="SUPFAM" id="SSF51215">
    <property type="entry name" value="Regulatory protein AraC"/>
    <property type="match status" value="1"/>
</dbReference>
<dbReference type="InterPro" id="IPR018062">
    <property type="entry name" value="HTH_AraC-typ_CS"/>
</dbReference>
<protein>
    <submittedName>
        <fullName evidence="5">AraC-like ligand binding domain-containing protein</fullName>
    </submittedName>
</protein>
<sequence length="299" mass="35016">MLAINVEMMPRIKLMGFVSYKQPWIHFKRTTHETILYFVKSGELHLKENGTPFILKKGDLLVLEPNMEHEGTEKHVCDYYYIHFEHPDMNSVQVEDLLTMARHFILEDGTQQAGQDSSICHFPKHYTLSKKALSLSFHAMNEMLQLYRRKYFNRGLTALKFTEWLIEVSREHFITALQQHEGSNTKPFIKVHALLDYIHEHYAGKITGSEIAQEFDCNYDYMNRVFTTLTGQSIMRYVNWVRINHAKELIEATHLPFGEIGYLTGLDDPYYFSKVFKKYAGVTPSQYYKEVRGQGKSAH</sequence>
<dbReference type="GO" id="GO:0003700">
    <property type="term" value="F:DNA-binding transcription factor activity"/>
    <property type="evidence" value="ECO:0007669"/>
    <property type="project" value="InterPro"/>
</dbReference>
<dbReference type="GO" id="GO:0043565">
    <property type="term" value="F:sequence-specific DNA binding"/>
    <property type="evidence" value="ECO:0007669"/>
    <property type="project" value="InterPro"/>
</dbReference>
<dbReference type="Pfam" id="PF02311">
    <property type="entry name" value="AraC_binding"/>
    <property type="match status" value="1"/>
</dbReference>
<proteinExistence type="predicted"/>
<dbReference type="PROSITE" id="PS00041">
    <property type="entry name" value="HTH_ARAC_FAMILY_1"/>
    <property type="match status" value="1"/>
</dbReference>
<reference evidence="5 6" key="1">
    <citation type="submission" date="2016-10" db="EMBL/GenBank/DDBJ databases">
        <authorList>
            <person name="de Groot N.N."/>
        </authorList>
    </citation>
    <scope>NUCLEOTIDE SEQUENCE [LARGE SCALE GENOMIC DNA]</scope>
    <source>
        <strain evidence="5 6">DSM 28129</strain>
    </source>
</reference>
<evidence type="ECO:0000256" key="3">
    <source>
        <dbReference type="ARBA" id="ARBA00023163"/>
    </source>
</evidence>
<evidence type="ECO:0000313" key="5">
    <source>
        <dbReference type="EMBL" id="SDE98755.1"/>
    </source>
</evidence>
<dbReference type="EMBL" id="FNBG01000004">
    <property type="protein sequence ID" value="SDE98755.1"/>
    <property type="molecule type" value="Genomic_DNA"/>
</dbReference>
<dbReference type="Pfam" id="PF12833">
    <property type="entry name" value="HTH_18"/>
    <property type="match status" value="1"/>
</dbReference>
<keyword evidence="3" id="KW-0804">Transcription</keyword>
<dbReference type="AlphaFoldDB" id="A0A1G7HEA6"/>
<evidence type="ECO:0000256" key="1">
    <source>
        <dbReference type="ARBA" id="ARBA00023015"/>
    </source>
</evidence>
<evidence type="ECO:0000313" key="6">
    <source>
        <dbReference type="Proteomes" id="UP000198972"/>
    </source>
</evidence>
<feature type="domain" description="HTH araC/xylS-type" evidence="4">
    <location>
        <begin position="192"/>
        <end position="290"/>
    </location>
</feature>
<organism evidence="5 6">
    <name type="scientific">Fontibacillus panacisegetis</name>
    <dbReference type="NCBI Taxonomy" id="670482"/>
    <lineage>
        <taxon>Bacteria</taxon>
        <taxon>Bacillati</taxon>
        <taxon>Bacillota</taxon>
        <taxon>Bacilli</taxon>
        <taxon>Bacillales</taxon>
        <taxon>Paenibacillaceae</taxon>
        <taxon>Fontibacillus</taxon>
    </lineage>
</organism>
<dbReference type="Proteomes" id="UP000198972">
    <property type="component" value="Unassembled WGS sequence"/>
</dbReference>
<keyword evidence="6" id="KW-1185">Reference proteome</keyword>
<keyword evidence="1" id="KW-0805">Transcription regulation</keyword>
<dbReference type="PANTHER" id="PTHR43280:SF2">
    <property type="entry name" value="HTH-TYPE TRANSCRIPTIONAL REGULATOR EXSA"/>
    <property type="match status" value="1"/>
</dbReference>
<dbReference type="InterPro" id="IPR018060">
    <property type="entry name" value="HTH_AraC"/>
</dbReference>
<dbReference type="InterPro" id="IPR009057">
    <property type="entry name" value="Homeodomain-like_sf"/>
</dbReference>
<dbReference type="STRING" id="670482.SAMN04488542_104128"/>
<dbReference type="SUPFAM" id="SSF46689">
    <property type="entry name" value="Homeodomain-like"/>
    <property type="match status" value="2"/>
</dbReference>
<dbReference type="PROSITE" id="PS01124">
    <property type="entry name" value="HTH_ARAC_FAMILY_2"/>
    <property type="match status" value="1"/>
</dbReference>